<dbReference type="GO" id="GO:0004352">
    <property type="term" value="F:glutamate dehydrogenase (NAD+) activity"/>
    <property type="evidence" value="ECO:0007669"/>
    <property type="project" value="TreeGrafter"/>
</dbReference>
<feature type="domain" description="Glutamate/phenylalanine/leucine/valine/L-tryptophan dehydrogenase C-terminal" evidence="8">
    <location>
        <begin position="274"/>
        <end position="534"/>
    </location>
</feature>
<evidence type="ECO:0000256" key="3">
    <source>
        <dbReference type="ARBA" id="ARBA00047867"/>
    </source>
</evidence>
<evidence type="ECO:0000256" key="1">
    <source>
        <dbReference type="ARBA" id="ARBA00006382"/>
    </source>
</evidence>
<reference evidence="9" key="1">
    <citation type="journal article" date="2023" name="Insect Mol. Biol.">
        <title>Genome sequencing provides insights into the evolution of gene families encoding plant cell wall-degrading enzymes in longhorned beetles.</title>
        <authorList>
            <person name="Shin N.R."/>
            <person name="Okamura Y."/>
            <person name="Kirsch R."/>
            <person name="Pauchet Y."/>
        </authorList>
    </citation>
    <scope>NUCLEOTIDE SEQUENCE</scope>
    <source>
        <strain evidence="9">RBIC_L_NR</strain>
    </source>
</reference>
<protein>
    <recommendedName>
        <fullName evidence="5">Glutamate dehydrogenase</fullName>
    </recommendedName>
</protein>
<dbReference type="SUPFAM" id="SSF51735">
    <property type="entry name" value="NAD(P)-binding Rossmann-fold domains"/>
    <property type="match status" value="1"/>
</dbReference>
<dbReference type="Proteomes" id="UP001162156">
    <property type="component" value="Unassembled WGS sequence"/>
</dbReference>
<accession>A0AAV8X4E6</accession>
<dbReference type="EMBL" id="JANEYF010003866">
    <property type="protein sequence ID" value="KAJ8933397.1"/>
    <property type="molecule type" value="Genomic_DNA"/>
</dbReference>
<dbReference type="PIRSF" id="PIRSF000185">
    <property type="entry name" value="Glu_DH"/>
    <property type="match status" value="1"/>
</dbReference>
<dbReference type="InterPro" id="IPR046346">
    <property type="entry name" value="Aminoacid_DH-like_N_sf"/>
</dbReference>
<organism evidence="9 10">
    <name type="scientific">Rhamnusium bicolor</name>
    <dbReference type="NCBI Taxonomy" id="1586634"/>
    <lineage>
        <taxon>Eukaryota</taxon>
        <taxon>Metazoa</taxon>
        <taxon>Ecdysozoa</taxon>
        <taxon>Arthropoda</taxon>
        <taxon>Hexapoda</taxon>
        <taxon>Insecta</taxon>
        <taxon>Pterygota</taxon>
        <taxon>Neoptera</taxon>
        <taxon>Endopterygota</taxon>
        <taxon>Coleoptera</taxon>
        <taxon>Polyphaga</taxon>
        <taxon>Cucujiformia</taxon>
        <taxon>Chrysomeloidea</taxon>
        <taxon>Cerambycidae</taxon>
        <taxon>Lepturinae</taxon>
        <taxon>Rhagiini</taxon>
        <taxon>Rhamnusium</taxon>
    </lineage>
</organism>
<gene>
    <name evidence="9" type="ORF">NQ314_014037</name>
</gene>
<proteinExistence type="inferred from homology"/>
<dbReference type="SUPFAM" id="SSF53223">
    <property type="entry name" value="Aminoacid dehydrogenase-like, N-terminal domain"/>
    <property type="match status" value="1"/>
</dbReference>
<dbReference type="SMART" id="SM00839">
    <property type="entry name" value="ELFV_dehydrog"/>
    <property type="match status" value="1"/>
</dbReference>
<dbReference type="PANTHER" id="PTHR11606:SF13">
    <property type="entry name" value="GLUTAMATE DEHYDROGENASE 1, MITOCHONDRIAL"/>
    <property type="match status" value="1"/>
</dbReference>
<sequence length="537" mass="60257">MAFIANYKVVKIKNIPFSQSISTLLPYEIPERYRNSFYLANAAFFDSTNWFLHRAYEVIFPTLKKRLSELEPYTLQSNNKVAEKVEQIVRILDQCNSVIDVRFPFKRDDGSYEVVRGFRAHHGLTTGYASCLGGLRINENITRDHMKALSVLSTYRNACMGINMAGAHGGIKICPKNYSENELQNIVELYTAELIKKGYCTYNLTIGGERDVIQPDINTSEREMSWISTSFAKYTGQSLNVAAAGKPSEYGGIENYEKMSSHGTFLTMDFFLNNEPLMTKIGLTKGMKGKTFIIQGLGKLGAPLSNQLVYNGAVCVGVKEKAAYIYDPNGINLNQLYEHKAKTGSIENFGPCKAYENDSIYTEQCDILIFAAHQKSLICYIANDVKAKMIVEAADGPISPTSHKILTGRSKLVVPDIYACSGATIASYLEYLKNMNQMRICQGELLRFSRNVYENILNRISEEEQKIAVSGSSVQSVSPEVHPSVIADSVEYVLTDTSNEIVRLLDLHQLRTDIRTAAYMVAIENIFSTLFYQKKFL</sequence>
<comment type="catalytic activity">
    <reaction evidence="3">
        <text>L-glutamate + NAD(+) + H2O = 2-oxoglutarate + NH4(+) + NADH + H(+)</text>
        <dbReference type="Rhea" id="RHEA:15133"/>
        <dbReference type="ChEBI" id="CHEBI:15377"/>
        <dbReference type="ChEBI" id="CHEBI:15378"/>
        <dbReference type="ChEBI" id="CHEBI:16810"/>
        <dbReference type="ChEBI" id="CHEBI:28938"/>
        <dbReference type="ChEBI" id="CHEBI:29985"/>
        <dbReference type="ChEBI" id="CHEBI:57540"/>
        <dbReference type="ChEBI" id="CHEBI:57945"/>
        <dbReference type="EC" id="1.4.1.3"/>
    </reaction>
</comment>
<dbReference type="PRINTS" id="PR00082">
    <property type="entry name" value="GLFDHDRGNASE"/>
</dbReference>
<dbReference type="InterPro" id="IPR006097">
    <property type="entry name" value="Glu/Leu/Phe/Val/Trp_DH_dimer"/>
</dbReference>
<dbReference type="InterPro" id="IPR006096">
    <property type="entry name" value="Glu/Leu/Phe/Val/Trp_DH_C"/>
</dbReference>
<comment type="catalytic activity">
    <reaction evidence="4">
        <text>L-glutamate + NADP(+) + H2O = 2-oxoglutarate + NH4(+) + NADPH + H(+)</text>
        <dbReference type="Rhea" id="RHEA:11612"/>
        <dbReference type="ChEBI" id="CHEBI:15377"/>
        <dbReference type="ChEBI" id="CHEBI:15378"/>
        <dbReference type="ChEBI" id="CHEBI:16810"/>
        <dbReference type="ChEBI" id="CHEBI:28938"/>
        <dbReference type="ChEBI" id="CHEBI:29985"/>
        <dbReference type="ChEBI" id="CHEBI:57783"/>
        <dbReference type="ChEBI" id="CHEBI:58349"/>
        <dbReference type="EC" id="1.4.1.3"/>
    </reaction>
</comment>
<evidence type="ECO:0000313" key="9">
    <source>
        <dbReference type="EMBL" id="KAJ8933397.1"/>
    </source>
</evidence>
<dbReference type="InterPro" id="IPR014362">
    <property type="entry name" value="Glu_DH"/>
</dbReference>
<name>A0AAV8X4E6_9CUCU</name>
<evidence type="ECO:0000256" key="6">
    <source>
        <dbReference type="PIRSR" id="PIRSR000185-3"/>
    </source>
</evidence>
<keyword evidence="2 5" id="KW-0560">Oxidoreductase</keyword>
<dbReference type="GO" id="GO:0006538">
    <property type="term" value="P:L-glutamate catabolic process"/>
    <property type="evidence" value="ECO:0007669"/>
    <property type="project" value="TreeGrafter"/>
</dbReference>
<evidence type="ECO:0000256" key="7">
    <source>
        <dbReference type="RuleBase" id="RU004417"/>
    </source>
</evidence>
<dbReference type="AlphaFoldDB" id="A0AAV8X4E6"/>
<evidence type="ECO:0000256" key="4">
    <source>
        <dbReference type="ARBA" id="ARBA00048577"/>
    </source>
</evidence>
<keyword evidence="10" id="KW-1185">Reference proteome</keyword>
<dbReference type="GO" id="GO:0005739">
    <property type="term" value="C:mitochondrion"/>
    <property type="evidence" value="ECO:0007669"/>
    <property type="project" value="TreeGrafter"/>
</dbReference>
<dbReference type="Gene3D" id="3.40.50.10860">
    <property type="entry name" value="Leucine Dehydrogenase, chain A, domain 1"/>
    <property type="match status" value="1"/>
</dbReference>
<dbReference type="Gene3D" id="3.40.50.720">
    <property type="entry name" value="NAD(P)-binding Rossmann-like Domain"/>
    <property type="match status" value="1"/>
</dbReference>
<evidence type="ECO:0000259" key="8">
    <source>
        <dbReference type="SMART" id="SM00839"/>
    </source>
</evidence>
<evidence type="ECO:0000313" key="10">
    <source>
        <dbReference type="Proteomes" id="UP001162156"/>
    </source>
</evidence>
<evidence type="ECO:0000256" key="5">
    <source>
        <dbReference type="PIRNR" id="PIRNR000185"/>
    </source>
</evidence>
<feature type="site" description="Important for catalysis" evidence="6">
    <location>
        <position position="216"/>
    </location>
</feature>
<dbReference type="InterPro" id="IPR036291">
    <property type="entry name" value="NAD(P)-bd_dom_sf"/>
</dbReference>
<dbReference type="Pfam" id="PF02812">
    <property type="entry name" value="ELFV_dehydrog_N"/>
    <property type="match status" value="1"/>
</dbReference>
<comment type="similarity">
    <text evidence="1 5 7">Belongs to the Glu/Leu/Phe/Val dehydrogenases family.</text>
</comment>
<dbReference type="Pfam" id="PF00208">
    <property type="entry name" value="ELFV_dehydrog"/>
    <property type="match status" value="1"/>
</dbReference>
<evidence type="ECO:0000256" key="2">
    <source>
        <dbReference type="ARBA" id="ARBA00023002"/>
    </source>
</evidence>
<dbReference type="PANTHER" id="PTHR11606">
    <property type="entry name" value="GLUTAMATE DEHYDROGENASE"/>
    <property type="match status" value="1"/>
</dbReference>
<comment type="caution">
    <text evidence="9">The sequence shown here is derived from an EMBL/GenBank/DDBJ whole genome shotgun (WGS) entry which is preliminary data.</text>
</comment>
<dbReference type="InterPro" id="IPR006095">
    <property type="entry name" value="Glu/Leu/Phe/Val/Trp_DH"/>
</dbReference>